<evidence type="ECO:0000256" key="3">
    <source>
        <dbReference type="ARBA" id="ARBA00022837"/>
    </source>
</evidence>
<organism evidence="5 6">
    <name type="scientific">Eubacterium ventriosum</name>
    <dbReference type="NCBI Taxonomy" id="39496"/>
    <lineage>
        <taxon>Bacteria</taxon>
        <taxon>Bacillati</taxon>
        <taxon>Bacillota</taxon>
        <taxon>Clostridia</taxon>
        <taxon>Eubacteriales</taxon>
        <taxon>Eubacteriaceae</taxon>
        <taxon>Eubacterium</taxon>
    </lineage>
</organism>
<protein>
    <recommendedName>
        <fullName evidence="4">Calx-beta domain-containing protein</fullName>
    </recommendedName>
</protein>
<dbReference type="InterPro" id="IPR038081">
    <property type="entry name" value="CalX-like_sf"/>
</dbReference>
<name>A0A415LIM6_9FIRM</name>
<dbReference type="GO" id="GO:0007154">
    <property type="term" value="P:cell communication"/>
    <property type="evidence" value="ECO:0007669"/>
    <property type="project" value="InterPro"/>
</dbReference>
<dbReference type="SUPFAM" id="SSF49299">
    <property type="entry name" value="PKD domain"/>
    <property type="match status" value="1"/>
</dbReference>
<keyword evidence="3" id="KW-0106">Calcium</keyword>
<keyword evidence="2" id="KW-0677">Repeat</keyword>
<comment type="caution">
    <text evidence="5">The sequence shown here is derived from an EMBL/GenBank/DDBJ whole genome shotgun (WGS) entry which is preliminary data.</text>
</comment>
<dbReference type="EMBL" id="QROT01000001">
    <property type="protein sequence ID" value="RHL48204.1"/>
    <property type="molecule type" value="Genomic_DNA"/>
</dbReference>
<accession>A0A415LIM6</accession>
<gene>
    <name evidence="5" type="ORF">DW018_01960</name>
</gene>
<dbReference type="Gene3D" id="2.60.40.2030">
    <property type="match status" value="1"/>
</dbReference>
<reference evidence="5 6" key="1">
    <citation type="submission" date="2018-08" db="EMBL/GenBank/DDBJ databases">
        <title>A genome reference for cultivated species of the human gut microbiota.</title>
        <authorList>
            <person name="Zou Y."/>
            <person name="Xue W."/>
            <person name="Luo G."/>
        </authorList>
    </citation>
    <scope>NUCLEOTIDE SEQUENCE [LARGE SCALE GENOMIC DNA]</scope>
    <source>
        <strain evidence="5 6">AF37-4</strain>
    </source>
</reference>
<dbReference type="Gene3D" id="2.60.40.4270">
    <property type="entry name" value="Listeria-Bacteroides repeat domain"/>
    <property type="match status" value="1"/>
</dbReference>
<dbReference type="GO" id="GO:0016020">
    <property type="term" value="C:membrane"/>
    <property type="evidence" value="ECO:0007669"/>
    <property type="project" value="InterPro"/>
</dbReference>
<proteinExistence type="predicted"/>
<sequence>MGRGMERIMKDKKKRIVKRLAAVTLSLIIVLSQIGGTAPWNSGFAVRGAEVSSPIVLKRIDGSGEAFIYHSFVETKSFTTGQTYAFLNGIFNYDDGVSALGAGAILKATDVTNRSAHYIKNKYGTNAEVKVYVDVVTPGKDFDNCVVGGLYEVPNSGTPTGYRYFCGYGGAQNCGPYYAYNYEKESITSGDISASLNDIEKQGSGNSKDYTVTITYDGNKSKILDHGSYTVKFTTPDKVKFVVSDSEGNSITANFQCPLAVRYDGNNENAGNIPSTQATWKGESIKISTQKPTRAGYSFVNWKDAETGTTYAAGQSFTPTKSARLLAQWKDSQAPNVGYTPTQVMTGDSDEAVKDAVRAALTITDNEPASECTVTVTLPADFTKTPGNKNATVKVTDKAGNTTTKICSVYVSSYVDISTPVFTKDTKNLTSTLNNPGTDAVTESGFVWGVMNSPSLTVNNGKATTTTIAGKAGDKISVTADNLQKGVKYYARAYITAGGVTYYSEEITIGLGLPAYGTFTIKNNGSNTFTVTRSGGSEGSQTVYFRTVNGSAVGGTHFTHKNGTLTFKEGETSKTITISEKTTNTPYSGKPATAYSNADRTYSVEIYRITGGGALGSPANATRTLKKVSGYTVDRTVYNETERAVTITDSNKWVADQSGTGDWKIYFQNSRGKNTNQINFNVNKAIDSSYLKATASGFYYRAYFNFKEKENGYQLAWMGNHAPNSCGPSTVRSKSAIPIDDSKFGSAYFTATWETGSGTTKPDGALNLPAMTGTQISAVNGTNAASGRRVENNKYILFDINDTAHVWFSSAGSGEDIWYMNSYNDYTMIYDPIEPQLVAVAPMAGGTYKIGDSFIVSLIFDEIVDSTNSGTLSSVKVNTSWGMASYVGGANTNVLYFKGTVANNASGKLTVNGFTNPSYIKDMCDVTTTKATTSGTGTTTATVDTSVPKFTVTGNGITNGTGKATIKVDANQTKTTGMSYAWSDSTTAPTTGWVELSSSELTTAKKSGLSLSIRKEPGSGTSNGKWYLHVKAVYATTGASDYKNVCLDFGTASTPATGSTPPTLTVTANNTNWATSRSIKISTTGAETLKYRKSDATTWTTLSSTATSVTVTNNGYYTFLLTAGDVTVSETVQVEKIDREAPTASVGELTSGTVESPKSGVYTKIVLPITYADAHSGVKTVQYSWTNSTVTPTSWSTLRTGAKTVAYTATESVLTTKYLHIKVFDNLSHTCTAYSQAYTVISQTAVENHAPTITIEGAPTAWTNDMATLTWRLSNYTGKNYEVILPDGKTSIEPNGQVWARQNGDYTVTVRDLDYGGKNSATIKVDKLDFDPPTVTVSGGSNSWSKDDQVITITASDSQSGVDEKWYKVVSNTEEIPTEGLTKLTGNTITVSDEGKYYIYYKIYDNAGDTETGREANKTEGFKLVQIDKTTPEITFGEYSAGSGMTVTVKDGEDGTGLSGLASVTYKIENSEETLKTENISVSGKTNVSFTLTEIPAGDIRITVTAVDNVGNSFVSYKDIHVDIVSVDITWGDMEFTYSDGTWNAETHTYEGVGWSPDKTDGNKITVQNSGDVEVSVSYRYTQTKSQVSGGFTDGEAVITAPVVLPAVEKKSAWLSLNGKPTESMEKSVLGSVTVTVGGD</sequence>
<evidence type="ECO:0000256" key="1">
    <source>
        <dbReference type="ARBA" id="ARBA00022729"/>
    </source>
</evidence>
<dbReference type="InterPro" id="IPR042229">
    <property type="entry name" value="Listeria/Bacterioides_rpt_sf"/>
</dbReference>
<evidence type="ECO:0000313" key="6">
    <source>
        <dbReference type="Proteomes" id="UP000283314"/>
    </source>
</evidence>
<evidence type="ECO:0000313" key="5">
    <source>
        <dbReference type="EMBL" id="RHL48204.1"/>
    </source>
</evidence>
<dbReference type="InterPro" id="IPR035986">
    <property type="entry name" value="PKD_dom_sf"/>
</dbReference>
<dbReference type="Pfam" id="PF03160">
    <property type="entry name" value="Calx-beta"/>
    <property type="match status" value="1"/>
</dbReference>
<dbReference type="Proteomes" id="UP000283314">
    <property type="component" value="Unassembled WGS sequence"/>
</dbReference>
<dbReference type="SUPFAM" id="SSF141072">
    <property type="entry name" value="CalX-like"/>
    <property type="match status" value="1"/>
</dbReference>
<keyword evidence="1" id="KW-0732">Signal</keyword>
<evidence type="ECO:0000256" key="2">
    <source>
        <dbReference type="ARBA" id="ARBA00022737"/>
    </source>
</evidence>
<dbReference type="InterPro" id="IPR003644">
    <property type="entry name" value="Calx_beta"/>
</dbReference>
<feature type="domain" description="Calx-beta" evidence="4">
    <location>
        <begin position="522"/>
        <end position="579"/>
    </location>
</feature>
<evidence type="ECO:0000259" key="4">
    <source>
        <dbReference type="Pfam" id="PF03160"/>
    </source>
</evidence>